<sequence length="68" mass="6923">MLIASDFLDCRDDWCHSGLQSALSSAGETPAAFSGSPDGTRLPEKAVEGSGGGGVVPLFVKAILQDDA</sequence>
<accession>A0ABN9AY20</accession>
<comment type="caution">
    <text evidence="2">The sequence shown here is derived from an EMBL/GenBank/DDBJ whole genome shotgun (WGS) entry which is preliminary data.</text>
</comment>
<feature type="region of interest" description="Disordered" evidence="1">
    <location>
        <begin position="26"/>
        <end position="50"/>
    </location>
</feature>
<dbReference type="Proteomes" id="UP001162483">
    <property type="component" value="Unassembled WGS sequence"/>
</dbReference>
<proteinExistence type="predicted"/>
<dbReference type="EMBL" id="CATNWA010000943">
    <property type="protein sequence ID" value="CAI9538613.1"/>
    <property type="molecule type" value="Genomic_DNA"/>
</dbReference>
<name>A0ABN9AY20_9NEOB</name>
<evidence type="ECO:0000313" key="2">
    <source>
        <dbReference type="EMBL" id="CAI9538613.1"/>
    </source>
</evidence>
<evidence type="ECO:0000256" key="1">
    <source>
        <dbReference type="SAM" id="MobiDB-lite"/>
    </source>
</evidence>
<protein>
    <submittedName>
        <fullName evidence="2">Uncharacterized protein</fullName>
    </submittedName>
</protein>
<evidence type="ECO:0000313" key="3">
    <source>
        <dbReference type="Proteomes" id="UP001162483"/>
    </source>
</evidence>
<organism evidence="2 3">
    <name type="scientific">Staurois parvus</name>
    <dbReference type="NCBI Taxonomy" id="386267"/>
    <lineage>
        <taxon>Eukaryota</taxon>
        <taxon>Metazoa</taxon>
        <taxon>Chordata</taxon>
        <taxon>Craniata</taxon>
        <taxon>Vertebrata</taxon>
        <taxon>Euteleostomi</taxon>
        <taxon>Amphibia</taxon>
        <taxon>Batrachia</taxon>
        <taxon>Anura</taxon>
        <taxon>Neobatrachia</taxon>
        <taxon>Ranoidea</taxon>
        <taxon>Ranidae</taxon>
        <taxon>Staurois</taxon>
    </lineage>
</organism>
<gene>
    <name evidence="2" type="ORF">SPARVUS_LOCUS1462647</name>
</gene>
<reference evidence="2" key="1">
    <citation type="submission" date="2023-05" db="EMBL/GenBank/DDBJ databases">
        <authorList>
            <person name="Stuckert A."/>
        </authorList>
    </citation>
    <scope>NUCLEOTIDE SEQUENCE</scope>
</reference>
<keyword evidence="3" id="KW-1185">Reference proteome</keyword>